<accession>A0A9P9FHZ8</accession>
<gene>
    <name evidence="7" type="ORF">B0J13DRAFT_27584</name>
</gene>
<keyword evidence="2 4" id="KW-0863">Zinc-finger</keyword>
<feature type="compositionally biased region" description="Basic residues" evidence="5">
    <location>
        <begin position="54"/>
        <end position="69"/>
    </location>
</feature>
<keyword evidence="8" id="KW-1185">Reference proteome</keyword>
<evidence type="ECO:0000256" key="2">
    <source>
        <dbReference type="ARBA" id="ARBA00022771"/>
    </source>
</evidence>
<proteinExistence type="predicted"/>
<evidence type="ECO:0000313" key="8">
    <source>
        <dbReference type="Proteomes" id="UP000717696"/>
    </source>
</evidence>
<protein>
    <recommendedName>
        <fullName evidence="6">C3H1-type domain-containing protein</fullName>
    </recommendedName>
</protein>
<organism evidence="7 8">
    <name type="scientific">Dactylonectria estremocensis</name>
    <dbReference type="NCBI Taxonomy" id="1079267"/>
    <lineage>
        <taxon>Eukaryota</taxon>
        <taxon>Fungi</taxon>
        <taxon>Dikarya</taxon>
        <taxon>Ascomycota</taxon>
        <taxon>Pezizomycotina</taxon>
        <taxon>Sordariomycetes</taxon>
        <taxon>Hypocreomycetidae</taxon>
        <taxon>Hypocreales</taxon>
        <taxon>Nectriaceae</taxon>
        <taxon>Dactylonectria</taxon>
    </lineage>
</organism>
<dbReference type="GO" id="GO:0005634">
    <property type="term" value="C:nucleus"/>
    <property type="evidence" value="ECO:0007669"/>
    <property type="project" value="TreeGrafter"/>
</dbReference>
<dbReference type="PANTHER" id="PTHR46156:SF1">
    <property type="entry name" value="ZINC FINGER CCCH DOMAIN-CONTAINING PROTEIN 3"/>
    <property type="match status" value="1"/>
</dbReference>
<evidence type="ECO:0000313" key="7">
    <source>
        <dbReference type="EMBL" id="KAH7163050.1"/>
    </source>
</evidence>
<dbReference type="EMBL" id="JAGMUU010000001">
    <property type="protein sequence ID" value="KAH7163050.1"/>
    <property type="molecule type" value="Genomic_DNA"/>
</dbReference>
<keyword evidence="1 4" id="KW-0479">Metal-binding</keyword>
<dbReference type="SMART" id="SM00356">
    <property type="entry name" value="ZnF_C3H1"/>
    <property type="match status" value="4"/>
</dbReference>
<dbReference type="SUPFAM" id="SSF90229">
    <property type="entry name" value="CCCH zinc finger"/>
    <property type="match status" value="2"/>
</dbReference>
<dbReference type="OrthoDB" id="410307at2759"/>
<dbReference type="AlphaFoldDB" id="A0A9P9FHZ8"/>
<comment type="caution">
    <text evidence="7">The sequence shown here is derived from an EMBL/GenBank/DDBJ whole genome shotgun (WGS) entry which is preliminary data.</text>
</comment>
<dbReference type="PANTHER" id="PTHR46156">
    <property type="entry name" value="CCCH ZINGC FINGER"/>
    <property type="match status" value="1"/>
</dbReference>
<dbReference type="PROSITE" id="PS50103">
    <property type="entry name" value="ZF_C3H1"/>
    <property type="match status" value="3"/>
</dbReference>
<feature type="compositionally biased region" description="Acidic residues" evidence="5">
    <location>
        <begin position="435"/>
        <end position="456"/>
    </location>
</feature>
<name>A0A9P9FHZ8_9HYPO</name>
<reference evidence="7" key="1">
    <citation type="journal article" date="2021" name="Nat. Commun.">
        <title>Genetic determinants of endophytism in the Arabidopsis root mycobiome.</title>
        <authorList>
            <person name="Mesny F."/>
            <person name="Miyauchi S."/>
            <person name="Thiergart T."/>
            <person name="Pickel B."/>
            <person name="Atanasova L."/>
            <person name="Karlsson M."/>
            <person name="Huettel B."/>
            <person name="Barry K.W."/>
            <person name="Haridas S."/>
            <person name="Chen C."/>
            <person name="Bauer D."/>
            <person name="Andreopoulos W."/>
            <person name="Pangilinan J."/>
            <person name="LaButti K."/>
            <person name="Riley R."/>
            <person name="Lipzen A."/>
            <person name="Clum A."/>
            <person name="Drula E."/>
            <person name="Henrissat B."/>
            <person name="Kohler A."/>
            <person name="Grigoriev I.V."/>
            <person name="Martin F.M."/>
            <person name="Hacquard S."/>
        </authorList>
    </citation>
    <scope>NUCLEOTIDE SEQUENCE</scope>
    <source>
        <strain evidence="7">MPI-CAGE-AT-0021</strain>
    </source>
</reference>
<feature type="compositionally biased region" description="Polar residues" evidence="5">
    <location>
        <begin position="71"/>
        <end position="88"/>
    </location>
</feature>
<feature type="zinc finger region" description="C3H1-type" evidence="4">
    <location>
        <begin position="317"/>
        <end position="345"/>
    </location>
</feature>
<dbReference type="InterPro" id="IPR036855">
    <property type="entry name" value="Znf_CCCH_sf"/>
</dbReference>
<feature type="region of interest" description="Disordered" evidence="5">
    <location>
        <begin position="429"/>
        <end position="456"/>
    </location>
</feature>
<feature type="domain" description="C3H1-type" evidence="6">
    <location>
        <begin position="346"/>
        <end position="372"/>
    </location>
</feature>
<feature type="zinc finger region" description="C3H1-type" evidence="4">
    <location>
        <begin position="346"/>
        <end position="372"/>
    </location>
</feature>
<dbReference type="Proteomes" id="UP000717696">
    <property type="component" value="Unassembled WGS sequence"/>
</dbReference>
<evidence type="ECO:0000256" key="5">
    <source>
        <dbReference type="SAM" id="MobiDB-lite"/>
    </source>
</evidence>
<dbReference type="Gene3D" id="4.10.1000.10">
    <property type="entry name" value="Zinc finger, CCCH-type"/>
    <property type="match status" value="2"/>
</dbReference>
<feature type="region of interest" description="Disordered" evidence="5">
    <location>
        <begin position="20"/>
        <end position="97"/>
    </location>
</feature>
<evidence type="ECO:0000256" key="3">
    <source>
        <dbReference type="ARBA" id="ARBA00022833"/>
    </source>
</evidence>
<keyword evidence="3 4" id="KW-0862">Zinc</keyword>
<sequence>MSEEEKELLARIGALAGQINRHKNQQSAPRPVTNHHSGHRHNTYRHANAPYPPRAHRVGRPPAHQHRTLHLNATASPANSGSSRNGSETPPGWVARNDRHRQLINANVYEKENQNRTKAIEETRQRKISGQRSREKNQFNDFLKHQAGSSTTTTNPAGRNELMIEGIQFHVVDGGKKLVKAPGAYQPQCLFDRRRTLHNTDALNSASHTPKCAVVAGVKFYRTKTGNLVANRIVNDQRYVISSGLIKLLTATRRSGTIKKANEPCKMFSATGNFSFHDWTYSTNDELDQPGAGADDTNTPPLGSCPKGPRCRYIHDPAKVALCKEFLKDGKCANGESCDLSHDLTPERTPNCVHFAKGYCTKPDCPYTHSKASPSALVCRTFGFNGYCEKGAACTERHVFECPDFSNTGRCKVKGCKLLHRERASVLRNQAKMDEDMEDVSSDDEAPDSDDVDSDEVAEFIDADSDGSDFEDHKDFLSL</sequence>
<feature type="domain" description="C3H1-type" evidence="6">
    <location>
        <begin position="317"/>
        <end position="345"/>
    </location>
</feature>
<dbReference type="FunFam" id="4.10.1000.10:FF:000035">
    <property type="entry name" value="CCCH zinc finger protein, variant"/>
    <property type="match status" value="1"/>
</dbReference>
<evidence type="ECO:0000256" key="1">
    <source>
        <dbReference type="ARBA" id="ARBA00022723"/>
    </source>
</evidence>
<feature type="zinc finger region" description="C3H1-type" evidence="4">
    <location>
        <begin position="373"/>
        <end position="401"/>
    </location>
</feature>
<evidence type="ECO:0000259" key="6">
    <source>
        <dbReference type="PROSITE" id="PS50103"/>
    </source>
</evidence>
<dbReference type="GO" id="GO:0008270">
    <property type="term" value="F:zinc ion binding"/>
    <property type="evidence" value="ECO:0007669"/>
    <property type="project" value="UniProtKB-KW"/>
</dbReference>
<dbReference type="InterPro" id="IPR000571">
    <property type="entry name" value="Znf_CCCH"/>
</dbReference>
<feature type="domain" description="C3H1-type" evidence="6">
    <location>
        <begin position="373"/>
        <end position="401"/>
    </location>
</feature>
<evidence type="ECO:0000256" key="4">
    <source>
        <dbReference type="PROSITE-ProRule" id="PRU00723"/>
    </source>
</evidence>